<keyword evidence="1" id="KW-0129">CBS domain</keyword>
<dbReference type="OrthoDB" id="291940at2"/>
<reference evidence="3" key="1">
    <citation type="submission" date="2022-06" db="EMBL/GenBank/DDBJ databases">
        <title>Sequencing the genomes of 1000 actinobacteria strains.</title>
        <authorList>
            <person name="Klenk H.-P."/>
        </authorList>
    </citation>
    <scope>NUCLEOTIDE SEQUENCE</scope>
    <source>
        <strain evidence="3">DSM 22016</strain>
    </source>
</reference>
<name>A0A9X2KC04_9MICO</name>
<evidence type="ECO:0000313" key="3">
    <source>
        <dbReference type="EMBL" id="MCP2370886.1"/>
    </source>
</evidence>
<feature type="domain" description="CBS" evidence="2">
    <location>
        <begin position="27"/>
        <end position="88"/>
    </location>
</feature>
<keyword evidence="4" id="KW-1185">Reference proteome</keyword>
<dbReference type="PROSITE" id="PS51371">
    <property type="entry name" value="CBS"/>
    <property type="match status" value="1"/>
</dbReference>
<sequence length="258" mass="28483">MTDAEQTSQWTEDDTPVASNGSLEVAVIPSAQCELVSVKRTTPLPEVQALMIRYDYSQLPVMSSAGNELRGAISWESIARASVAGSPSKANDCMRVARRVDLHSDLFSAIPAIIDDGYVFVFSNRGKLSGIVTTTDLALQFNLLARPFLQIGECERQLRQLLDKTFASTELVDASRYGKKNGDTGAAAMTLGEIKIFLSKPDNWKKLGVTLPREVVVDWVGEVGDLRNRIAHFKSDADDIHDELLQVRTLTEWVRTLL</sequence>
<protein>
    <submittedName>
        <fullName evidence="3">CBS domain-containing protein</fullName>
    </submittedName>
</protein>
<dbReference type="InterPro" id="IPR046342">
    <property type="entry name" value="CBS_dom_sf"/>
</dbReference>
<accession>A0A9X2KC04</accession>
<dbReference type="RefSeq" id="WP_156999269.1">
    <property type="nucleotide sequence ID" value="NZ_BAAANU010000011.1"/>
</dbReference>
<evidence type="ECO:0000256" key="1">
    <source>
        <dbReference type="PROSITE-ProRule" id="PRU00703"/>
    </source>
</evidence>
<gene>
    <name evidence="3" type="ORF">BJ978_001562</name>
</gene>
<dbReference type="EMBL" id="JAMZDY010000001">
    <property type="protein sequence ID" value="MCP2370886.1"/>
    <property type="molecule type" value="Genomic_DNA"/>
</dbReference>
<dbReference type="CDD" id="cd02205">
    <property type="entry name" value="CBS_pair_SF"/>
    <property type="match status" value="1"/>
</dbReference>
<dbReference type="InterPro" id="IPR000644">
    <property type="entry name" value="CBS_dom"/>
</dbReference>
<proteinExistence type="predicted"/>
<comment type="caution">
    <text evidence="3">The sequence shown here is derived from an EMBL/GenBank/DDBJ whole genome shotgun (WGS) entry which is preliminary data.</text>
</comment>
<dbReference type="Gene3D" id="3.10.580.10">
    <property type="entry name" value="CBS-domain"/>
    <property type="match status" value="1"/>
</dbReference>
<evidence type="ECO:0000313" key="4">
    <source>
        <dbReference type="Proteomes" id="UP001139722"/>
    </source>
</evidence>
<evidence type="ECO:0000259" key="2">
    <source>
        <dbReference type="PROSITE" id="PS51371"/>
    </source>
</evidence>
<dbReference type="AlphaFoldDB" id="A0A9X2KC04"/>
<dbReference type="SMART" id="SM00116">
    <property type="entry name" value="CBS"/>
    <property type="match status" value="1"/>
</dbReference>
<dbReference type="Pfam" id="PF00571">
    <property type="entry name" value="CBS"/>
    <property type="match status" value="1"/>
</dbReference>
<dbReference type="SUPFAM" id="SSF54631">
    <property type="entry name" value="CBS-domain pair"/>
    <property type="match status" value="1"/>
</dbReference>
<dbReference type="Proteomes" id="UP001139722">
    <property type="component" value="Unassembled WGS sequence"/>
</dbReference>
<organism evidence="3 4">
    <name type="scientific">Agromyces terreus</name>
    <dbReference type="NCBI Taxonomy" id="424795"/>
    <lineage>
        <taxon>Bacteria</taxon>
        <taxon>Bacillati</taxon>
        <taxon>Actinomycetota</taxon>
        <taxon>Actinomycetes</taxon>
        <taxon>Micrococcales</taxon>
        <taxon>Microbacteriaceae</taxon>
        <taxon>Agromyces</taxon>
    </lineage>
</organism>